<gene>
    <name evidence="1" type="ORF">pFi_023</name>
</gene>
<organism evidence="1">
    <name type="scientific">Rhodococcoides fascians D188</name>
    <dbReference type="NCBI Taxonomy" id="1051973"/>
    <lineage>
        <taxon>Bacteria</taxon>
        <taxon>Bacillati</taxon>
        <taxon>Actinomycetota</taxon>
        <taxon>Actinomycetes</taxon>
        <taxon>Mycobacteriales</taxon>
        <taxon>Nocardiaceae</taxon>
        <taxon>Rhodococcoides</taxon>
    </lineage>
</organism>
<dbReference type="EMBL" id="JN093097">
    <property type="protein sequence ID" value="AET25159.1"/>
    <property type="molecule type" value="Genomic_DNA"/>
</dbReference>
<reference evidence="1" key="4">
    <citation type="submission" date="2011-06" db="EMBL/GenBank/DDBJ databases">
        <authorList>
            <person name="Vereecke D.M."/>
        </authorList>
    </citation>
    <scope>NUCLEOTIDE SEQUENCE</scope>
    <source>
        <strain evidence="1">D188</strain>
        <plasmid evidence="1">pFiD188</plasmid>
    </source>
</reference>
<dbReference type="AlphaFoldDB" id="G8JYN8"/>
<protein>
    <submittedName>
        <fullName evidence="1">Uncharacterized protein</fullName>
    </submittedName>
</protein>
<keyword evidence="1" id="KW-0614">Plasmid</keyword>
<dbReference type="KEGG" id="rfa:A3L23_04887"/>
<proteinExistence type="predicted"/>
<dbReference type="RefSeq" id="WP_015586077.1">
    <property type="nucleotide sequence ID" value="NC_021080.1"/>
</dbReference>
<geneLocation type="plasmid" evidence="1">
    <name>pFiD188</name>
</geneLocation>
<reference evidence="1" key="3">
    <citation type="journal article" date="2011" name="Annu. Rev. Phytopathol.">
        <title>A successful bacterial coup d'etat: how Rhodococcus fascians redirects plant development.</title>
        <authorList>
            <person name="Stes E."/>
            <person name="Vandeputte O.M."/>
            <person name="El Jaziri M."/>
            <person name="Holsters M."/>
            <person name="Vereecke D."/>
        </authorList>
    </citation>
    <scope>NUCLEOTIDE SEQUENCE</scope>
    <source>
        <strain evidence="1">D188</strain>
        <plasmid evidence="1">pFiD188</plasmid>
    </source>
</reference>
<reference evidence="1" key="5">
    <citation type="journal article" date="2012" name="Mol. Plant Microbe Interact.">
        <title>pFiD188, the linear virulence plasmid of Rhodococcus fascians D188.</title>
        <authorList>
            <person name="Francis I."/>
            <person name="De Keyser A."/>
            <person name="De Backer P."/>
            <person name="Simon-Mateo C."/>
            <person name="Kalkus J."/>
            <person name="Pertry I."/>
            <person name="Ardiles-Diaz W."/>
            <person name="De Rycke R."/>
            <person name="Vandeputte O.M."/>
            <person name="El Jaziri M."/>
            <person name="Holsters M."/>
            <person name="Vereecke D."/>
        </authorList>
    </citation>
    <scope>NUCLEOTIDE SEQUENCE</scope>
    <source>
        <strain evidence="1">D188</strain>
        <plasmid evidence="1">pFiD188</plasmid>
    </source>
</reference>
<dbReference type="PATRIC" id="fig|1051973.4.peg.4929"/>
<name>G8JYN8_RHOFA</name>
<reference evidence="1" key="1">
    <citation type="journal article" date="2009" name="Proc. Natl. Acad. Sci. U.S.A.">
        <title>Identification of Rhodococcus fascians cytokinins and their modus operandi to reshape the plant.</title>
        <authorList>
            <person name="Pertry I."/>
            <person name="Vaclavikova K."/>
            <person name="Depuydt S."/>
            <person name="Galuszka P."/>
            <person name="Spichal L."/>
            <person name="Temmerman W."/>
            <person name="Stes E."/>
            <person name="Schmulling T."/>
            <person name="Kakimoto T."/>
            <person name="Van Montagu M.C."/>
            <person name="Strnad M."/>
            <person name="Holsters M."/>
            <person name="Tarkowski P."/>
            <person name="Vereecke D."/>
        </authorList>
    </citation>
    <scope>NUCLEOTIDE SEQUENCE</scope>
    <source>
        <strain evidence="1">D188</strain>
        <plasmid evidence="1">pFiD188</plasmid>
    </source>
</reference>
<accession>G8JYN8</accession>
<sequence length="76" mass="8121">MAASRTIANRIAATTATLFALALFSYTRMTERAGGRKSDKGYSMETVVITAGLVILAIAIVAGITVVAQRYLNRIQ</sequence>
<reference evidence="1" key="2">
    <citation type="journal article" date="2010" name="Mol. Plant Microbe Interact.">
        <title>Rhodococcus fascians impacts plant development through the dynamic fas-mediated production of a cytokinin mix.</title>
        <authorList>
            <person name="Pertry I."/>
            <person name="Vaclavikova K."/>
            <person name="Gemrotova M."/>
            <person name="Spichal L."/>
            <person name="Galuszka P."/>
            <person name="Depuydt S."/>
            <person name="Temmerman W."/>
            <person name="Stes E."/>
            <person name="De Keyser A."/>
            <person name="Riefler M."/>
            <person name="Biondi S."/>
            <person name="Novak O."/>
            <person name="Schmulling T."/>
            <person name="Strnad M."/>
            <person name="Tarkowski P."/>
            <person name="Holsters M."/>
            <person name="Vereecke D."/>
        </authorList>
    </citation>
    <scope>NUCLEOTIDE SEQUENCE</scope>
    <source>
        <strain evidence="1">D188</strain>
        <plasmid evidence="1">pFiD188</plasmid>
    </source>
</reference>
<evidence type="ECO:0000313" key="1">
    <source>
        <dbReference type="EMBL" id="AET25159.1"/>
    </source>
</evidence>